<feature type="region of interest" description="Disordered" evidence="1">
    <location>
        <begin position="425"/>
        <end position="474"/>
    </location>
</feature>
<dbReference type="AlphaFoldDB" id="A0A7S3JVZ9"/>
<evidence type="ECO:0000256" key="1">
    <source>
        <dbReference type="SAM" id="MobiDB-lite"/>
    </source>
</evidence>
<proteinExistence type="predicted"/>
<dbReference type="EMBL" id="HBIJ01008618">
    <property type="protein sequence ID" value="CAE0365345.1"/>
    <property type="molecule type" value="Transcribed_RNA"/>
</dbReference>
<reference evidence="2" key="1">
    <citation type="submission" date="2021-01" db="EMBL/GenBank/DDBJ databases">
        <authorList>
            <person name="Corre E."/>
            <person name="Pelletier E."/>
            <person name="Niang G."/>
            <person name="Scheremetjew M."/>
            <person name="Finn R."/>
            <person name="Kale V."/>
            <person name="Holt S."/>
            <person name="Cochrane G."/>
            <person name="Meng A."/>
            <person name="Brown T."/>
            <person name="Cohen L."/>
        </authorList>
    </citation>
    <scope>NUCLEOTIDE SEQUENCE</scope>
    <source>
        <strain evidence="2">CCMP1510</strain>
    </source>
</reference>
<name>A0A7S3JVZ9_9STRA</name>
<protein>
    <submittedName>
        <fullName evidence="2">Uncharacterized protein</fullName>
    </submittedName>
</protein>
<feature type="region of interest" description="Disordered" evidence="1">
    <location>
        <begin position="36"/>
        <end position="58"/>
    </location>
</feature>
<accession>A0A7S3JVZ9</accession>
<feature type="compositionally biased region" description="Low complexity" evidence="1">
    <location>
        <begin position="440"/>
        <end position="449"/>
    </location>
</feature>
<gene>
    <name evidence="2" type="ORF">ALAG00032_LOCUS6087</name>
</gene>
<evidence type="ECO:0000313" key="2">
    <source>
        <dbReference type="EMBL" id="CAE0365345.1"/>
    </source>
</evidence>
<organism evidence="2">
    <name type="scientific">Aureoumbra lagunensis</name>
    <dbReference type="NCBI Taxonomy" id="44058"/>
    <lineage>
        <taxon>Eukaryota</taxon>
        <taxon>Sar</taxon>
        <taxon>Stramenopiles</taxon>
        <taxon>Ochrophyta</taxon>
        <taxon>Pelagophyceae</taxon>
        <taxon>Pelagomonadales</taxon>
        <taxon>Aureoumbra</taxon>
    </lineage>
</organism>
<sequence>MQNGTVVFVDELKAAVRVSRRRRHASVVKKEALSQTEITAESSKNEGTPPSNSSRANATAEQRALALIEAWCMAATELESQDILEEDALAGGFFLFRQAVGDDEWALPCLDAWRQCVAHICKRRDAMISAEWCAIMNQRLTTAISVHSTKQKGRLLSNLLRLSIDACSLPGDKVWASVLVFHKNKLMQALALDEHGKLILHEESNKQYDHCLEAQLLCNNNPTGEAYLAIQLGENSAALDTMSAKIDNRAVLTLLVKGGVDDTSLFEARRQNFSRITNELAHIFFDNSLLARLVTKAIHTKLRFAFCRLRHIVNRLKVSDTILLAAATDKAFHCLVEACMHTSAAASKALVFATQARGLVAALKSASKHERQLTRRAAAVSARCRQLEVQNRTLVDELRTIHAATNRIPSASDHFVQSTLLTPTSSTVSPVVNKKEHDSTSPLTPTSTPTRREEEDGATSSTKQLTKIDKDTPATKLNYAAAGQSTRESSVLSY</sequence>